<dbReference type="InterPro" id="IPR000504">
    <property type="entry name" value="RRM_dom"/>
</dbReference>
<dbReference type="OrthoDB" id="6159137at2759"/>
<reference evidence="3" key="2">
    <citation type="submission" date="2025-09" db="UniProtKB">
        <authorList>
            <consortium name="Ensembl"/>
        </authorList>
    </citation>
    <scope>IDENTIFICATION</scope>
</reference>
<dbReference type="Proteomes" id="UP000694569">
    <property type="component" value="Unplaced"/>
</dbReference>
<dbReference type="Ensembl" id="ENSLLET00000048881.1">
    <property type="protein sequence ID" value="ENSLLEP00000047032.1"/>
    <property type="gene ID" value="ENSLLEG00000029743.1"/>
</dbReference>
<dbReference type="Gene3D" id="3.30.70.330">
    <property type="match status" value="1"/>
</dbReference>
<dbReference type="AlphaFoldDB" id="A0A8C5R838"/>
<evidence type="ECO:0000256" key="1">
    <source>
        <dbReference type="PROSITE-ProRule" id="PRU00176"/>
    </source>
</evidence>
<dbReference type="SMART" id="SM00360">
    <property type="entry name" value="RRM"/>
    <property type="match status" value="1"/>
</dbReference>
<proteinExistence type="predicted"/>
<protein>
    <submittedName>
        <fullName evidence="3">SRA stem-loop interacting RNA binding protein</fullName>
    </submittedName>
</protein>
<feature type="domain" description="RRM" evidence="2">
    <location>
        <begin position="9"/>
        <end position="81"/>
    </location>
</feature>
<dbReference type="PANTHER" id="PTHR15241">
    <property type="entry name" value="TRANSFORMER-2-RELATED"/>
    <property type="match status" value="1"/>
</dbReference>
<evidence type="ECO:0000313" key="4">
    <source>
        <dbReference type="Proteomes" id="UP000694569"/>
    </source>
</evidence>
<evidence type="ECO:0000313" key="3">
    <source>
        <dbReference type="Ensembl" id="ENSLLEP00000047032.1"/>
    </source>
</evidence>
<dbReference type="PANTHER" id="PTHR15241:SF304">
    <property type="entry name" value="RRM DOMAIN-CONTAINING PROTEIN"/>
    <property type="match status" value="1"/>
</dbReference>
<dbReference type="GeneTree" id="ENSGT00390000008624"/>
<dbReference type="GO" id="GO:0003723">
    <property type="term" value="F:RNA binding"/>
    <property type="evidence" value="ECO:0007669"/>
    <property type="project" value="UniProtKB-UniRule"/>
</dbReference>
<dbReference type="SUPFAM" id="SSF54928">
    <property type="entry name" value="RNA-binding domain, RBD"/>
    <property type="match status" value="1"/>
</dbReference>
<accession>A0A8C5R838</accession>
<dbReference type="Pfam" id="PF00076">
    <property type="entry name" value="RRM_1"/>
    <property type="match status" value="1"/>
</dbReference>
<dbReference type="InterPro" id="IPR035979">
    <property type="entry name" value="RBD_domain_sf"/>
</dbReference>
<dbReference type="CDD" id="cd12242">
    <property type="entry name" value="RRM_SLIRP"/>
    <property type="match status" value="1"/>
</dbReference>
<keyword evidence="4" id="KW-1185">Reference proteome</keyword>
<gene>
    <name evidence="3" type="primary">SLIRP</name>
</gene>
<name>A0A8C5R838_9ANUR</name>
<dbReference type="PROSITE" id="PS50102">
    <property type="entry name" value="RRM"/>
    <property type="match status" value="1"/>
</dbReference>
<keyword evidence="1" id="KW-0694">RNA-binding</keyword>
<reference evidence="3" key="1">
    <citation type="submission" date="2025-08" db="UniProtKB">
        <authorList>
            <consortium name="Ensembl"/>
        </authorList>
    </citation>
    <scope>IDENTIFICATION</scope>
</reference>
<evidence type="ECO:0000259" key="2">
    <source>
        <dbReference type="PROSITE" id="PS50102"/>
    </source>
</evidence>
<sequence length="93" mass="10717">MAAPAKRLYDVFVSHVPWTVANRQLKEYFSQFGLVKQITLPFDKETGFHKGFSWVRFASEEGFQNALQKDTHVLDGVKVRGTLHICPFKSMTR</sequence>
<dbReference type="InterPro" id="IPR012677">
    <property type="entry name" value="Nucleotide-bd_a/b_plait_sf"/>
</dbReference>
<organism evidence="3 4">
    <name type="scientific">Leptobrachium leishanense</name>
    <name type="common">Leishan spiny toad</name>
    <dbReference type="NCBI Taxonomy" id="445787"/>
    <lineage>
        <taxon>Eukaryota</taxon>
        <taxon>Metazoa</taxon>
        <taxon>Chordata</taxon>
        <taxon>Craniata</taxon>
        <taxon>Vertebrata</taxon>
        <taxon>Euteleostomi</taxon>
        <taxon>Amphibia</taxon>
        <taxon>Batrachia</taxon>
        <taxon>Anura</taxon>
        <taxon>Pelobatoidea</taxon>
        <taxon>Megophryidae</taxon>
        <taxon>Leptobrachium</taxon>
    </lineage>
</organism>
<dbReference type="InterPro" id="IPR034152">
    <property type="entry name" value="SLIRP_RRM"/>
</dbReference>